<proteinExistence type="predicted"/>
<protein>
    <submittedName>
        <fullName evidence="1">Uncharacterized protein</fullName>
    </submittedName>
</protein>
<dbReference type="AlphaFoldDB" id="A0A6G6WG18"/>
<name>A0A6G6WG18_9ACTN</name>
<dbReference type="Proteomes" id="UP000502996">
    <property type="component" value="Chromosome"/>
</dbReference>
<keyword evidence="2" id="KW-1185">Reference proteome</keyword>
<reference evidence="1 2" key="1">
    <citation type="submission" date="2020-02" db="EMBL/GenBank/DDBJ databases">
        <title>Full genome sequence of Nocardioides sp. R-3366.</title>
        <authorList>
            <person name="Im W.-T."/>
        </authorList>
    </citation>
    <scope>NUCLEOTIDE SEQUENCE [LARGE SCALE GENOMIC DNA]</scope>
    <source>
        <strain evidence="1 2">R-3366</strain>
    </source>
</reference>
<sequence length="243" mass="26694">MAAPDWLERYRAGDRDRVWHELRQCGARLEETEQAVAAAVCDEMARRARSNVETVVARLRSEGYRFHTNDDEREPVEPFRPASEEAPALLGWLEERFGPVPLTVASWLRLVGDVWFVGTHPTWPDAAAADPLVVELEGLRWPGASMREFFAGESEAQAEGSDGEVFVLPVAPDALHKANVSGGPAYGFRLPDGSVDALFVGEVATPFVDHLNAVFAGGGFLGHGDAQPPWELRRRLTEGLLPL</sequence>
<evidence type="ECO:0000313" key="2">
    <source>
        <dbReference type="Proteomes" id="UP000502996"/>
    </source>
</evidence>
<gene>
    <name evidence="1" type="ORF">G5V58_17260</name>
</gene>
<dbReference type="KEGG" id="nano:G5V58_17260"/>
<evidence type="ECO:0000313" key="1">
    <source>
        <dbReference type="EMBL" id="QIG44291.1"/>
    </source>
</evidence>
<organism evidence="1 2">
    <name type="scientific">Nocardioides anomalus</name>
    <dbReference type="NCBI Taxonomy" id="2712223"/>
    <lineage>
        <taxon>Bacteria</taxon>
        <taxon>Bacillati</taxon>
        <taxon>Actinomycetota</taxon>
        <taxon>Actinomycetes</taxon>
        <taxon>Propionibacteriales</taxon>
        <taxon>Nocardioidaceae</taxon>
        <taxon>Nocardioides</taxon>
    </lineage>
</organism>
<accession>A0A6G6WG18</accession>
<dbReference type="EMBL" id="CP049257">
    <property type="protein sequence ID" value="QIG44291.1"/>
    <property type="molecule type" value="Genomic_DNA"/>
</dbReference>
<dbReference type="RefSeq" id="WP_165235438.1">
    <property type="nucleotide sequence ID" value="NZ_CP049257.1"/>
</dbReference>